<evidence type="ECO:0000313" key="1">
    <source>
        <dbReference type="EMBL" id="KAA1091819.1"/>
    </source>
</evidence>
<sequence length="293" mass="33549">MGLSLRHQQSHPVRRHLILVRLRLIQPQHHLNLKPPASQATTVESSQNGEKTWKKVPERFTDPLSYQELFVEKNQFVLELDISAMKHTISNLKKNVRDISENIHGHMAKIIGHNVKFYLEHGGYKVGSFKLKTTSPELVALCSMACTKEFQSVIRASPPSDPAGRGTILFYQSGVFNFKTIKELRTFAEAKENRGVLEGSVTMMCRSADTTSETYFKDEHGYQRRRLIVFMRLSSDAWTHSRVKWSQKSTPPAPTFLQKRIWETLMGVLLMNYMNYREVQTKKIAQDANIAGG</sequence>
<comment type="caution">
    <text evidence="1">The sequence shown here is derived from an EMBL/GenBank/DDBJ whole genome shotgun (WGS) entry which is preliminary data.</text>
</comment>
<evidence type="ECO:0000313" key="2">
    <source>
        <dbReference type="Proteomes" id="UP000324748"/>
    </source>
</evidence>
<protein>
    <submittedName>
        <fullName evidence="1">Uncharacterized protein</fullName>
    </submittedName>
</protein>
<dbReference type="OrthoDB" id="10658388at2759"/>
<proteinExistence type="predicted"/>
<dbReference type="EMBL" id="VSWC01000088">
    <property type="protein sequence ID" value="KAA1091819.1"/>
    <property type="molecule type" value="Genomic_DNA"/>
</dbReference>
<keyword evidence="2" id="KW-1185">Reference proteome</keyword>
<dbReference type="AlphaFoldDB" id="A0A5B0NVF6"/>
<dbReference type="Proteomes" id="UP000324748">
    <property type="component" value="Unassembled WGS sequence"/>
</dbReference>
<name>A0A5B0NVF6_PUCGR</name>
<gene>
    <name evidence="1" type="ORF">PGT21_000697</name>
</gene>
<reference evidence="1 2" key="1">
    <citation type="submission" date="2019-05" db="EMBL/GenBank/DDBJ databases">
        <title>Emergence of the Ug99 lineage of the wheat stem rust pathogen through somatic hybridization.</title>
        <authorList>
            <person name="Li F."/>
            <person name="Upadhyaya N.M."/>
            <person name="Sperschneider J."/>
            <person name="Matny O."/>
            <person name="Nguyen-Phuc H."/>
            <person name="Mago R."/>
            <person name="Raley C."/>
            <person name="Miller M.E."/>
            <person name="Silverstein K.A.T."/>
            <person name="Henningsen E."/>
            <person name="Hirsch C.D."/>
            <person name="Visser B."/>
            <person name="Pretorius Z.A."/>
            <person name="Steffenson B.J."/>
            <person name="Schwessinger B."/>
            <person name="Dodds P.N."/>
            <person name="Figueroa M."/>
        </authorList>
    </citation>
    <scope>NUCLEOTIDE SEQUENCE [LARGE SCALE GENOMIC DNA]</scope>
    <source>
        <strain evidence="1">21-0</strain>
    </source>
</reference>
<organism evidence="1 2">
    <name type="scientific">Puccinia graminis f. sp. tritici</name>
    <dbReference type="NCBI Taxonomy" id="56615"/>
    <lineage>
        <taxon>Eukaryota</taxon>
        <taxon>Fungi</taxon>
        <taxon>Dikarya</taxon>
        <taxon>Basidiomycota</taxon>
        <taxon>Pucciniomycotina</taxon>
        <taxon>Pucciniomycetes</taxon>
        <taxon>Pucciniales</taxon>
        <taxon>Pucciniaceae</taxon>
        <taxon>Puccinia</taxon>
    </lineage>
</organism>
<accession>A0A5B0NVF6</accession>